<evidence type="ECO:0000313" key="4">
    <source>
        <dbReference type="Proteomes" id="UP000518266"/>
    </source>
</evidence>
<evidence type="ECO:0008006" key="5">
    <source>
        <dbReference type="Google" id="ProtNLM"/>
    </source>
</evidence>
<proteinExistence type="predicted"/>
<organism evidence="3 4">
    <name type="scientific">Dissostichus mawsoni</name>
    <name type="common">Antarctic cod</name>
    <dbReference type="NCBI Taxonomy" id="36200"/>
    <lineage>
        <taxon>Eukaryota</taxon>
        <taxon>Metazoa</taxon>
        <taxon>Chordata</taxon>
        <taxon>Craniata</taxon>
        <taxon>Vertebrata</taxon>
        <taxon>Euteleostomi</taxon>
        <taxon>Actinopterygii</taxon>
        <taxon>Neopterygii</taxon>
        <taxon>Teleostei</taxon>
        <taxon>Neoteleostei</taxon>
        <taxon>Acanthomorphata</taxon>
        <taxon>Eupercaria</taxon>
        <taxon>Perciformes</taxon>
        <taxon>Notothenioidei</taxon>
        <taxon>Nototheniidae</taxon>
        <taxon>Dissostichus</taxon>
    </lineage>
</organism>
<evidence type="ECO:0000256" key="1">
    <source>
        <dbReference type="SAM" id="MobiDB-lite"/>
    </source>
</evidence>
<feature type="chain" id="PRO_5029893017" description="Secreted protein" evidence="2">
    <location>
        <begin position="19"/>
        <end position="101"/>
    </location>
</feature>
<feature type="signal peptide" evidence="2">
    <location>
        <begin position="1"/>
        <end position="18"/>
    </location>
</feature>
<evidence type="ECO:0000313" key="3">
    <source>
        <dbReference type="EMBL" id="KAF3850542.1"/>
    </source>
</evidence>
<feature type="region of interest" description="Disordered" evidence="1">
    <location>
        <begin position="19"/>
        <end position="47"/>
    </location>
</feature>
<sequence>MLKTVVFILIDRLTLRAASRTEKQGDRRPSSSTSISCCSATVQPSSPPALEHNALAVLADDLQRSDQLTLLVLAAARRLLDDRVQEREAHGERRSRQWSHN</sequence>
<evidence type="ECO:0000256" key="2">
    <source>
        <dbReference type="SAM" id="SignalP"/>
    </source>
</evidence>
<keyword evidence="4" id="KW-1185">Reference proteome</keyword>
<feature type="compositionally biased region" description="Low complexity" evidence="1">
    <location>
        <begin position="30"/>
        <end position="39"/>
    </location>
</feature>
<dbReference type="AlphaFoldDB" id="A0A7J5YLZ5"/>
<comment type="caution">
    <text evidence="3">The sequence shown here is derived from an EMBL/GenBank/DDBJ whole genome shotgun (WGS) entry which is preliminary data.</text>
</comment>
<name>A0A7J5YLZ5_DISMA</name>
<gene>
    <name evidence="3" type="ORF">F7725_012314</name>
</gene>
<reference evidence="3 4" key="1">
    <citation type="submission" date="2020-03" db="EMBL/GenBank/DDBJ databases">
        <title>Dissostichus mawsoni Genome sequencing and assembly.</title>
        <authorList>
            <person name="Park H."/>
        </authorList>
    </citation>
    <scope>NUCLEOTIDE SEQUENCE [LARGE SCALE GENOMIC DNA]</scope>
    <source>
        <strain evidence="3">DM0001</strain>
        <tissue evidence="3">Muscle</tissue>
    </source>
</reference>
<dbReference type="EMBL" id="JAAKFY010000010">
    <property type="protein sequence ID" value="KAF3850542.1"/>
    <property type="molecule type" value="Genomic_DNA"/>
</dbReference>
<keyword evidence="2" id="KW-0732">Signal</keyword>
<dbReference type="Proteomes" id="UP000518266">
    <property type="component" value="Unassembled WGS sequence"/>
</dbReference>
<accession>A0A7J5YLZ5</accession>
<feature type="compositionally biased region" description="Basic and acidic residues" evidence="1">
    <location>
        <begin position="19"/>
        <end position="29"/>
    </location>
</feature>
<protein>
    <recommendedName>
        <fullName evidence="5">Secreted protein</fullName>
    </recommendedName>
</protein>